<name>A0AAN4ZM41_9BILA</name>
<proteinExistence type="predicted"/>
<reference evidence="3" key="1">
    <citation type="submission" date="2022-10" db="EMBL/GenBank/DDBJ databases">
        <title>Genome assembly of Pristionchus species.</title>
        <authorList>
            <person name="Yoshida K."/>
            <person name="Sommer R.J."/>
        </authorList>
    </citation>
    <scope>NUCLEOTIDE SEQUENCE [LARGE SCALE GENOMIC DNA]</scope>
    <source>
        <strain evidence="3">RS5460</strain>
    </source>
</reference>
<dbReference type="Proteomes" id="UP001328107">
    <property type="component" value="Unassembled WGS sequence"/>
</dbReference>
<feature type="coiled-coil region" evidence="1">
    <location>
        <begin position="71"/>
        <end position="98"/>
    </location>
</feature>
<keyword evidence="3" id="KW-1185">Reference proteome</keyword>
<sequence length="102" mass="11407">MKFGMVHEKLALQQALEDSSDEINELFGVDIAARNREVASIGLPPIAEAHVDAAVRQWQAKLDQTTWAKQVRAALDEEAELLARKKELRASIDAKKKQLETL</sequence>
<evidence type="ECO:0000313" key="2">
    <source>
        <dbReference type="EMBL" id="GMR43822.1"/>
    </source>
</evidence>
<protein>
    <submittedName>
        <fullName evidence="2">Uncharacterized protein</fullName>
    </submittedName>
</protein>
<accession>A0AAN4ZM41</accession>
<feature type="non-terminal residue" evidence="2">
    <location>
        <position position="102"/>
    </location>
</feature>
<dbReference type="EMBL" id="BTRK01000003">
    <property type="protein sequence ID" value="GMR43822.1"/>
    <property type="molecule type" value="Genomic_DNA"/>
</dbReference>
<comment type="caution">
    <text evidence="2">The sequence shown here is derived from an EMBL/GenBank/DDBJ whole genome shotgun (WGS) entry which is preliminary data.</text>
</comment>
<gene>
    <name evidence="2" type="ORF">PMAYCL1PPCAC_14017</name>
</gene>
<evidence type="ECO:0000313" key="3">
    <source>
        <dbReference type="Proteomes" id="UP001328107"/>
    </source>
</evidence>
<keyword evidence="1" id="KW-0175">Coiled coil</keyword>
<dbReference type="AlphaFoldDB" id="A0AAN4ZM41"/>
<evidence type="ECO:0000256" key="1">
    <source>
        <dbReference type="SAM" id="Coils"/>
    </source>
</evidence>
<organism evidence="2 3">
    <name type="scientific">Pristionchus mayeri</name>
    <dbReference type="NCBI Taxonomy" id="1317129"/>
    <lineage>
        <taxon>Eukaryota</taxon>
        <taxon>Metazoa</taxon>
        <taxon>Ecdysozoa</taxon>
        <taxon>Nematoda</taxon>
        <taxon>Chromadorea</taxon>
        <taxon>Rhabditida</taxon>
        <taxon>Rhabditina</taxon>
        <taxon>Diplogasteromorpha</taxon>
        <taxon>Diplogasteroidea</taxon>
        <taxon>Neodiplogasteridae</taxon>
        <taxon>Pristionchus</taxon>
    </lineage>
</organism>